<dbReference type="RefSeq" id="XP_037165633.1">
    <property type="nucleotide sequence ID" value="XM_037307451.1"/>
</dbReference>
<protein>
    <recommendedName>
        <fullName evidence="3">Ankyrin repeat protein</fullName>
    </recommendedName>
</protein>
<dbReference type="Gene3D" id="1.25.40.20">
    <property type="entry name" value="Ankyrin repeat-containing domain"/>
    <property type="match status" value="1"/>
</dbReference>
<accession>A0A8H6FWW6</accession>
<dbReference type="SUPFAM" id="SSF48403">
    <property type="entry name" value="Ankyrin repeat"/>
    <property type="match status" value="1"/>
</dbReference>
<dbReference type="Proteomes" id="UP000578531">
    <property type="component" value="Unassembled WGS sequence"/>
</dbReference>
<keyword evidence="2" id="KW-1185">Reference proteome</keyword>
<dbReference type="GeneID" id="59287198"/>
<comment type="caution">
    <text evidence="1">The sequence shown here is derived from an EMBL/GenBank/DDBJ whole genome shotgun (WGS) entry which is preliminary data.</text>
</comment>
<evidence type="ECO:0000313" key="2">
    <source>
        <dbReference type="Proteomes" id="UP000578531"/>
    </source>
</evidence>
<dbReference type="EMBL" id="JACCJC010000020">
    <property type="protein sequence ID" value="KAF6236283.1"/>
    <property type="molecule type" value="Genomic_DNA"/>
</dbReference>
<proteinExistence type="predicted"/>
<evidence type="ECO:0008006" key="3">
    <source>
        <dbReference type="Google" id="ProtNLM"/>
    </source>
</evidence>
<evidence type="ECO:0000313" key="1">
    <source>
        <dbReference type="EMBL" id="KAF6236283.1"/>
    </source>
</evidence>
<dbReference type="AlphaFoldDB" id="A0A8H6FWW6"/>
<sequence>MFSVDNHKNAPLRHIIVAAPGVNCLRGKSFQTAARRGAIELLELLVRSAPQPSSLSSAVPVAMRLVDSRLRMNFMVILLDHGAKGHAVDQALTEAIGETPLDEDLVLYFVNKANDDHHQGQALCNAVKCANKNIVASVIKLPATGDRLAKLDLLLRAGIEQEGRDKALVQEISNESHSDMDIIERLLDRGASCNYDGGKSLELAVSSRNNQLLRCLIDSKCESAILARMLPFAMHNPDMNTRYACMALLLIGGATGDQVSRALVHEIRLLRGQVIKHVVSTPTENEVLKLLLEGNGASLVLASLIPLAMNHAQESRLQILQTLLENGAGGAQVHVALIDAVKQGPHAQPTIDMLLRYHASVNYQSGEAIRIAAAAGQFVHLRLSAPEESQLRVSARGSQSCNADASRADWHKHPGSIQDHALVEHLIKSGGDPNFRSCESVVKATEQADIESLILVTRSKVSHTVFFAAFAAKSTSIDRWQSKLDLLLNIDKILPEGGAAGPAVD</sequence>
<dbReference type="InterPro" id="IPR036770">
    <property type="entry name" value="Ankyrin_rpt-contain_sf"/>
</dbReference>
<organism evidence="1 2">
    <name type="scientific">Letharia columbiana</name>
    <dbReference type="NCBI Taxonomy" id="112416"/>
    <lineage>
        <taxon>Eukaryota</taxon>
        <taxon>Fungi</taxon>
        <taxon>Dikarya</taxon>
        <taxon>Ascomycota</taxon>
        <taxon>Pezizomycotina</taxon>
        <taxon>Lecanoromycetes</taxon>
        <taxon>OSLEUM clade</taxon>
        <taxon>Lecanoromycetidae</taxon>
        <taxon>Lecanorales</taxon>
        <taxon>Lecanorineae</taxon>
        <taxon>Parmeliaceae</taxon>
        <taxon>Letharia</taxon>
    </lineage>
</organism>
<gene>
    <name evidence="1" type="ORF">HO173_005536</name>
</gene>
<name>A0A8H6FWW6_9LECA</name>
<reference evidence="1 2" key="1">
    <citation type="journal article" date="2020" name="Genomics">
        <title>Complete, high-quality genomes from long-read metagenomic sequencing of two wolf lichen thalli reveals enigmatic genome architecture.</title>
        <authorList>
            <person name="McKenzie S.K."/>
            <person name="Walston R.F."/>
            <person name="Allen J.L."/>
        </authorList>
    </citation>
    <scope>NUCLEOTIDE SEQUENCE [LARGE SCALE GENOMIC DNA]</scope>
    <source>
        <strain evidence="1">WasteWater2</strain>
    </source>
</reference>
<dbReference type="OrthoDB" id="3182339at2759"/>